<gene>
    <name evidence="6" type="ORF">DME_LOCUS4344</name>
</gene>
<dbReference type="EMBL" id="UYYG01000871">
    <property type="protein sequence ID" value="VDN54371.1"/>
    <property type="molecule type" value="Genomic_DNA"/>
</dbReference>
<evidence type="ECO:0000313" key="7">
    <source>
        <dbReference type="Proteomes" id="UP000038040"/>
    </source>
</evidence>
<dbReference type="GO" id="GO:0016020">
    <property type="term" value="C:membrane"/>
    <property type="evidence" value="ECO:0007669"/>
    <property type="project" value="UniProtKB-SubCell"/>
</dbReference>
<evidence type="ECO:0000256" key="2">
    <source>
        <dbReference type="ARBA" id="ARBA00022692"/>
    </source>
</evidence>
<keyword evidence="3 5" id="KW-1133">Transmembrane helix</keyword>
<evidence type="ECO:0000256" key="5">
    <source>
        <dbReference type="SAM" id="Phobius"/>
    </source>
</evidence>
<evidence type="ECO:0000313" key="8">
    <source>
        <dbReference type="Proteomes" id="UP000274756"/>
    </source>
</evidence>
<feature type="transmembrane region" description="Helical" evidence="5">
    <location>
        <begin position="9"/>
        <end position="30"/>
    </location>
</feature>
<keyword evidence="2 5" id="KW-0812">Transmembrane</keyword>
<name>A0A0N4USC2_DRAME</name>
<evidence type="ECO:0000256" key="1">
    <source>
        <dbReference type="ARBA" id="ARBA00004141"/>
    </source>
</evidence>
<dbReference type="AlphaFoldDB" id="A0A0N4USC2"/>
<organism evidence="7 9">
    <name type="scientific">Dracunculus medinensis</name>
    <name type="common">Guinea worm</name>
    <dbReference type="NCBI Taxonomy" id="318479"/>
    <lineage>
        <taxon>Eukaryota</taxon>
        <taxon>Metazoa</taxon>
        <taxon>Ecdysozoa</taxon>
        <taxon>Nematoda</taxon>
        <taxon>Chromadorea</taxon>
        <taxon>Rhabditida</taxon>
        <taxon>Spirurina</taxon>
        <taxon>Dracunculoidea</taxon>
        <taxon>Dracunculidae</taxon>
        <taxon>Dracunculus</taxon>
    </lineage>
</organism>
<reference evidence="9" key="1">
    <citation type="submission" date="2017-02" db="UniProtKB">
        <authorList>
            <consortium name="WormBaseParasite"/>
        </authorList>
    </citation>
    <scope>IDENTIFICATION</scope>
</reference>
<keyword evidence="4 5" id="KW-0472">Membrane</keyword>
<dbReference type="OrthoDB" id="448280at2759"/>
<dbReference type="InterPro" id="IPR003689">
    <property type="entry name" value="ZIP"/>
</dbReference>
<evidence type="ECO:0000256" key="3">
    <source>
        <dbReference type="ARBA" id="ARBA00022989"/>
    </source>
</evidence>
<dbReference type="Pfam" id="PF02535">
    <property type="entry name" value="Zip"/>
    <property type="match status" value="1"/>
</dbReference>
<dbReference type="WBParaSite" id="DME_0001095401-mRNA-1">
    <property type="protein sequence ID" value="DME_0001095401-mRNA-1"/>
    <property type="gene ID" value="DME_0001095401"/>
</dbReference>
<evidence type="ECO:0000256" key="4">
    <source>
        <dbReference type="ARBA" id="ARBA00023136"/>
    </source>
</evidence>
<reference evidence="6 8" key="2">
    <citation type="submission" date="2018-11" db="EMBL/GenBank/DDBJ databases">
        <authorList>
            <consortium name="Pathogen Informatics"/>
        </authorList>
    </citation>
    <scope>NUCLEOTIDE SEQUENCE [LARGE SCALE GENOMIC DNA]</scope>
</reference>
<dbReference type="STRING" id="318479.A0A0N4USC2"/>
<accession>A0A0N4USC2</accession>
<comment type="subcellular location">
    <subcellularLocation>
        <location evidence="1">Membrane</location>
        <topology evidence="1">Multi-pass membrane protein</topology>
    </subcellularLocation>
</comment>
<proteinExistence type="predicted"/>
<protein>
    <submittedName>
        <fullName evidence="9">Zinc/iron permease</fullName>
    </submittedName>
</protein>
<evidence type="ECO:0000313" key="9">
    <source>
        <dbReference type="WBParaSite" id="DME_0001095401-mRNA-1"/>
    </source>
</evidence>
<keyword evidence="8" id="KW-1185">Reference proteome</keyword>
<dbReference type="Proteomes" id="UP000038040">
    <property type="component" value="Unplaced"/>
</dbReference>
<sequence length="65" mass="7060">MDAQYKEGLIISLSALAAGTFIYVTFFEVIATERVNEYSNLAQLAAIIAGFSTVAAFQLIEIIID</sequence>
<dbReference type="GO" id="GO:0046873">
    <property type="term" value="F:metal ion transmembrane transporter activity"/>
    <property type="evidence" value="ECO:0007669"/>
    <property type="project" value="InterPro"/>
</dbReference>
<evidence type="ECO:0000313" key="6">
    <source>
        <dbReference type="EMBL" id="VDN54371.1"/>
    </source>
</evidence>
<feature type="transmembrane region" description="Helical" evidence="5">
    <location>
        <begin position="42"/>
        <end position="64"/>
    </location>
</feature>
<dbReference type="Proteomes" id="UP000274756">
    <property type="component" value="Unassembled WGS sequence"/>
</dbReference>